<dbReference type="PROSITE" id="PS50011">
    <property type="entry name" value="PROTEIN_KINASE_DOM"/>
    <property type="match status" value="1"/>
</dbReference>
<dbReference type="GO" id="GO:0006974">
    <property type="term" value="P:DNA damage response"/>
    <property type="evidence" value="ECO:0007669"/>
    <property type="project" value="TreeGrafter"/>
</dbReference>
<reference evidence="5 6" key="1">
    <citation type="journal article" date="2016" name="Nat. Commun.">
        <title>Thousands of microbial genomes shed light on interconnected biogeochemical processes in an aquifer system.</title>
        <authorList>
            <person name="Anantharaman K."/>
            <person name="Brown C.T."/>
            <person name="Hug L.A."/>
            <person name="Sharon I."/>
            <person name="Castelle C.J."/>
            <person name="Probst A.J."/>
            <person name="Thomas B.C."/>
            <person name="Singh A."/>
            <person name="Wilkins M.J."/>
            <person name="Karaoz U."/>
            <person name="Brodie E.L."/>
            <person name="Williams K.H."/>
            <person name="Hubbard S.S."/>
            <person name="Banfield J.F."/>
        </authorList>
    </citation>
    <scope>NUCLEOTIDE SEQUENCE [LARGE SCALE GENOMIC DNA]</scope>
</reference>
<evidence type="ECO:0000313" key="6">
    <source>
        <dbReference type="Proteomes" id="UP000178602"/>
    </source>
</evidence>
<dbReference type="InterPro" id="IPR053235">
    <property type="entry name" value="Ser_Thr_kinase"/>
</dbReference>
<evidence type="ECO:0000256" key="3">
    <source>
        <dbReference type="PROSITE-ProRule" id="PRU10141"/>
    </source>
</evidence>
<dbReference type="GO" id="GO:0005737">
    <property type="term" value="C:cytoplasm"/>
    <property type="evidence" value="ECO:0007669"/>
    <property type="project" value="TreeGrafter"/>
</dbReference>
<evidence type="ECO:0000313" key="5">
    <source>
        <dbReference type="EMBL" id="OGC28346.1"/>
    </source>
</evidence>
<dbReference type="PANTHER" id="PTHR24361">
    <property type="entry name" value="MITOGEN-ACTIVATED KINASE KINASE KINASE"/>
    <property type="match status" value="1"/>
</dbReference>
<sequence length="427" mass="47834">MDRFANRHPIASGVAKAGLIAACAAGGGYGSVKASFNDPLYKPWSHLVAALASAVLGYGAHKVLVADRLTISGRAMEIERKQGELAALQSMKEDYLHQTFLERYEVKRPLGQGGMASTLLVYDRRLDLEVVLKIPLEGSLNDPATIARFESAEARNQARLVIEGVVHLYDLGRLSAKTFEMLTGRPLQGYNGSIPYITMEYMPSGTLENIVEKKQQQEGINYFPVDYVLDLGIAIGETLLAVHREGIVHRDLKPDNIFIYRPEGEDRDRFKIGDWGLAKYIRRELGKKSLKLTQAYKQGVFGTPLYMSPEVWKGEEADWRADYYALSVIIFELITGRAPYPIKPTDDASAYGRRVTDENIPLPDFSFLGEPLGDFFAKAFQKRAENRHPSARVFVDELKQIRRNHLLQFGQTNFSLSMVNIGGQNDQ</sequence>
<organism evidence="5 6">
    <name type="scientific">candidate division WOR-1 bacterium RIFOXYC12_FULL_54_18</name>
    <dbReference type="NCBI Taxonomy" id="1802584"/>
    <lineage>
        <taxon>Bacteria</taxon>
        <taxon>Bacillati</taxon>
        <taxon>Saganbacteria</taxon>
    </lineage>
</organism>
<dbReference type="InterPro" id="IPR000719">
    <property type="entry name" value="Prot_kinase_dom"/>
</dbReference>
<name>A0A1F4T6W9_UNCSA</name>
<evidence type="ECO:0000256" key="2">
    <source>
        <dbReference type="ARBA" id="ARBA00022840"/>
    </source>
</evidence>
<dbReference type="Pfam" id="PF00069">
    <property type="entry name" value="Pkinase"/>
    <property type="match status" value="1"/>
</dbReference>
<protein>
    <recommendedName>
        <fullName evidence="4">Protein kinase domain-containing protein</fullName>
    </recommendedName>
</protein>
<dbReference type="PROSITE" id="PS00107">
    <property type="entry name" value="PROTEIN_KINASE_ATP"/>
    <property type="match status" value="1"/>
</dbReference>
<dbReference type="Gene3D" id="1.10.510.10">
    <property type="entry name" value="Transferase(Phosphotransferase) domain 1"/>
    <property type="match status" value="1"/>
</dbReference>
<dbReference type="Gene3D" id="3.30.200.20">
    <property type="entry name" value="Phosphorylase Kinase, domain 1"/>
    <property type="match status" value="1"/>
</dbReference>
<dbReference type="GO" id="GO:0005524">
    <property type="term" value="F:ATP binding"/>
    <property type="evidence" value="ECO:0007669"/>
    <property type="project" value="UniProtKB-UniRule"/>
</dbReference>
<dbReference type="PANTHER" id="PTHR24361:SF613">
    <property type="entry name" value="NUCLEAR RECEPTOR-BINDING PROTEIN-RELATED"/>
    <property type="match status" value="1"/>
</dbReference>
<dbReference type="InterPro" id="IPR017441">
    <property type="entry name" value="Protein_kinase_ATP_BS"/>
</dbReference>
<feature type="binding site" evidence="3">
    <location>
        <position position="133"/>
    </location>
    <ligand>
        <name>ATP</name>
        <dbReference type="ChEBI" id="CHEBI:30616"/>
    </ligand>
</feature>
<evidence type="ECO:0000256" key="1">
    <source>
        <dbReference type="ARBA" id="ARBA00022741"/>
    </source>
</evidence>
<dbReference type="CDD" id="cd14014">
    <property type="entry name" value="STKc_PknB_like"/>
    <property type="match status" value="1"/>
</dbReference>
<dbReference type="AlphaFoldDB" id="A0A1F4T6W9"/>
<feature type="domain" description="Protein kinase" evidence="4">
    <location>
        <begin position="104"/>
        <end position="407"/>
    </location>
</feature>
<accession>A0A1F4T6W9</accession>
<dbReference type="SMART" id="SM00220">
    <property type="entry name" value="S_TKc"/>
    <property type="match status" value="1"/>
</dbReference>
<dbReference type="SUPFAM" id="SSF56112">
    <property type="entry name" value="Protein kinase-like (PK-like)"/>
    <property type="match status" value="1"/>
</dbReference>
<dbReference type="GO" id="GO:0004674">
    <property type="term" value="F:protein serine/threonine kinase activity"/>
    <property type="evidence" value="ECO:0007669"/>
    <property type="project" value="TreeGrafter"/>
</dbReference>
<dbReference type="Proteomes" id="UP000178602">
    <property type="component" value="Unassembled WGS sequence"/>
</dbReference>
<keyword evidence="2 3" id="KW-0067">ATP-binding</keyword>
<comment type="caution">
    <text evidence="5">The sequence shown here is derived from an EMBL/GenBank/DDBJ whole genome shotgun (WGS) entry which is preliminary data.</text>
</comment>
<evidence type="ECO:0000259" key="4">
    <source>
        <dbReference type="PROSITE" id="PS50011"/>
    </source>
</evidence>
<gene>
    <name evidence="5" type="ORF">A3K49_05130</name>
</gene>
<dbReference type="InterPro" id="IPR011009">
    <property type="entry name" value="Kinase-like_dom_sf"/>
</dbReference>
<dbReference type="EMBL" id="MEUG01000001">
    <property type="protein sequence ID" value="OGC28346.1"/>
    <property type="molecule type" value="Genomic_DNA"/>
</dbReference>
<dbReference type="PROSITE" id="PS00108">
    <property type="entry name" value="PROTEIN_KINASE_ST"/>
    <property type="match status" value="1"/>
</dbReference>
<proteinExistence type="predicted"/>
<dbReference type="InterPro" id="IPR008271">
    <property type="entry name" value="Ser/Thr_kinase_AS"/>
</dbReference>
<keyword evidence="1 3" id="KW-0547">Nucleotide-binding</keyword>